<evidence type="ECO:0000256" key="1">
    <source>
        <dbReference type="SAM" id="Phobius"/>
    </source>
</evidence>
<dbReference type="InParanoid" id="A0A194X5A8"/>
<sequence>MRDTFLLLQSDRLLFALMTSSLHHLCITAWIVGDSQAAYHHSPSPLPYPIKQVVLSQGQEQVAEQEASKQQPK</sequence>
<evidence type="ECO:0000313" key="3">
    <source>
        <dbReference type="Proteomes" id="UP000070700"/>
    </source>
</evidence>
<reference evidence="2 3" key="1">
    <citation type="submission" date="2015-10" db="EMBL/GenBank/DDBJ databases">
        <title>Full genome of DAOMC 229536 Phialocephala scopiformis, a fungal endophyte of spruce producing the potent anti-insectan compound rugulosin.</title>
        <authorList>
            <consortium name="DOE Joint Genome Institute"/>
            <person name="Walker A.K."/>
            <person name="Frasz S.L."/>
            <person name="Seifert K.A."/>
            <person name="Miller J.D."/>
            <person name="Mondo S.J."/>
            <person name="Labutti K."/>
            <person name="Lipzen A."/>
            <person name="Dockter R."/>
            <person name="Kennedy M."/>
            <person name="Grigoriev I.V."/>
            <person name="Spatafora J.W."/>
        </authorList>
    </citation>
    <scope>NUCLEOTIDE SEQUENCE [LARGE SCALE GENOMIC DNA]</scope>
    <source>
        <strain evidence="2 3">CBS 120377</strain>
    </source>
</reference>
<keyword evidence="1" id="KW-0472">Membrane</keyword>
<gene>
    <name evidence="2" type="ORF">LY89DRAFT_686136</name>
</gene>
<accession>A0A194X5A8</accession>
<keyword evidence="3" id="KW-1185">Reference proteome</keyword>
<name>A0A194X5A8_MOLSC</name>
<evidence type="ECO:0000313" key="2">
    <source>
        <dbReference type="EMBL" id="KUJ15373.1"/>
    </source>
</evidence>
<keyword evidence="1" id="KW-1133">Transmembrane helix</keyword>
<organism evidence="2 3">
    <name type="scientific">Mollisia scopiformis</name>
    <name type="common">Conifer needle endophyte fungus</name>
    <name type="synonym">Phialocephala scopiformis</name>
    <dbReference type="NCBI Taxonomy" id="149040"/>
    <lineage>
        <taxon>Eukaryota</taxon>
        <taxon>Fungi</taxon>
        <taxon>Dikarya</taxon>
        <taxon>Ascomycota</taxon>
        <taxon>Pezizomycotina</taxon>
        <taxon>Leotiomycetes</taxon>
        <taxon>Helotiales</taxon>
        <taxon>Mollisiaceae</taxon>
        <taxon>Mollisia</taxon>
    </lineage>
</organism>
<dbReference type="KEGG" id="psco:LY89DRAFT_686136"/>
<feature type="transmembrane region" description="Helical" evidence="1">
    <location>
        <begin position="12"/>
        <end position="33"/>
    </location>
</feature>
<dbReference type="Proteomes" id="UP000070700">
    <property type="component" value="Unassembled WGS sequence"/>
</dbReference>
<dbReference type="GeneID" id="28824942"/>
<proteinExistence type="predicted"/>
<dbReference type="RefSeq" id="XP_018069728.1">
    <property type="nucleotide sequence ID" value="XM_018215216.1"/>
</dbReference>
<protein>
    <submittedName>
        <fullName evidence="2">Uncharacterized protein</fullName>
    </submittedName>
</protein>
<dbReference type="EMBL" id="KQ947418">
    <property type="protein sequence ID" value="KUJ15373.1"/>
    <property type="molecule type" value="Genomic_DNA"/>
</dbReference>
<keyword evidence="1" id="KW-0812">Transmembrane</keyword>
<dbReference type="AlphaFoldDB" id="A0A194X5A8"/>